<feature type="transmembrane region" description="Helical" evidence="7">
    <location>
        <begin position="12"/>
        <end position="33"/>
    </location>
</feature>
<dbReference type="EMBL" id="CP001841">
    <property type="protein sequence ID" value="AEF83072.1"/>
    <property type="molecule type" value="Genomic_DNA"/>
</dbReference>
<gene>
    <name evidence="9" type="ordered locus">TREAZ_2895</name>
</gene>
<dbReference type="PANTHER" id="PTHR32243">
    <property type="entry name" value="MALTOSE TRANSPORT SYSTEM PERMEASE-RELATED"/>
    <property type="match status" value="1"/>
</dbReference>
<accession>F5YCB8</accession>
<evidence type="ECO:0000256" key="7">
    <source>
        <dbReference type="RuleBase" id="RU363032"/>
    </source>
</evidence>
<organism evidence="9 10">
    <name type="scientific">Leadbettera azotonutricia (strain ATCC BAA-888 / DSM 13862 / ZAS-9)</name>
    <name type="common">Treponema azotonutricium</name>
    <dbReference type="NCBI Taxonomy" id="545695"/>
    <lineage>
        <taxon>Bacteria</taxon>
        <taxon>Pseudomonadati</taxon>
        <taxon>Spirochaetota</taxon>
        <taxon>Spirochaetia</taxon>
        <taxon>Spirochaetales</taxon>
        <taxon>Breznakiellaceae</taxon>
        <taxon>Leadbettera</taxon>
    </lineage>
</organism>
<feature type="transmembrane region" description="Helical" evidence="7">
    <location>
        <begin position="142"/>
        <end position="162"/>
    </location>
</feature>
<dbReference type="eggNOG" id="COG0395">
    <property type="taxonomic scope" value="Bacteria"/>
</dbReference>
<dbReference type="FunCoup" id="F5YCB8">
    <property type="interactions" value="94"/>
</dbReference>
<keyword evidence="10" id="KW-1185">Reference proteome</keyword>
<feature type="transmembrane region" description="Helical" evidence="7">
    <location>
        <begin position="183"/>
        <end position="208"/>
    </location>
</feature>
<dbReference type="SUPFAM" id="SSF161098">
    <property type="entry name" value="MetI-like"/>
    <property type="match status" value="1"/>
</dbReference>
<evidence type="ECO:0000313" key="10">
    <source>
        <dbReference type="Proteomes" id="UP000009222"/>
    </source>
</evidence>
<dbReference type="CDD" id="cd06261">
    <property type="entry name" value="TM_PBP2"/>
    <property type="match status" value="1"/>
</dbReference>
<evidence type="ECO:0000256" key="3">
    <source>
        <dbReference type="ARBA" id="ARBA00022475"/>
    </source>
</evidence>
<evidence type="ECO:0000256" key="5">
    <source>
        <dbReference type="ARBA" id="ARBA00022989"/>
    </source>
</evidence>
<feature type="transmembrane region" description="Helical" evidence="7">
    <location>
        <begin position="75"/>
        <end position="94"/>
    </location>
</feature>
<dbReference type="AlphaFoldDB" id="F5YCB8"/>
<sequence length="277" mass="31169">MRKNSFSVSQSVIILIMLVIMICCFFPLIWMVMNSFRTNNELYTNPLGLPTGLDFSVFVRAWDRGHFSYALRNSIILTVTTVIITVVLSSLAAYPLARMQFKGRGFLYMAIISGQMVSAQIILIPLFVLFRDMHLLGTLGSVMLAVAAGSIPFSTLLFVNAFREIPKEIDDSTEIDGCSRLQYFFRILLPLTMPIFASVIIFQALGVWNEYLLSLTFLSQQRSRTITLELKNFFGAYQSDWPGVFAALTMTVVPVLILYLFLQKYFIKGLTAGAVKG</sequence>
<keyword evidence="2 7" id="KW-0813">Transport</keyword>
<comment type="subcellular location">
    <subcellularLocation>
        <location evidence="1 7">Cell membrane</location>
        <topology evidence="1 7">Multi-pass membrane protein</topology>
    </subcellularLocation>
</comment>
<dbReference type="Gene3D" id="1.10.3720.10">
    <property type="entry name" value="MetI-like"/>
    <property type="match status" value="1"/>
</dbReference>
<evidence type="ECO:0000256" key="4">
    <source>
        <dbReference type="ARBA" id="ARBA00022692"/>
    </source>
</evidence>
<dbReference type="STRING" id="545695.TREAZ_2895"/>
<keyword evidence="5 7" id="KW-1133">Transmembrane helix</keyword>
<feature type="transmembrane region" description="Helical" evidence="7">
    <location>
        <begin position="106"/>
        <end position="130"/>
    </location>
</feature>
<dbReference type="InterPro" id="IPR035906">
    <property type="entry name" value="MetI-like_sf"/>
</dbReference>
<dbReference type="GO" id="GO:0055085">
    <property type="term" value="P:transmembrane transport"/>
    <property type="evidence" value="ECO:0007669"/>
    <property type="project" value="InterPro"/>
</dbReference>
<dbReference type="InParanoid" id="F5YCB8"/>
<dbReference type="PANTHER" id="PTHR32243:SF24">
    <property type="entry name" value="DIACETYLCHITOBIOSE UPTAKE SYSTEM PERMEASE PROTEIN NGCG"/>
    <property type="match status" value="1"/>
</dbReference>
<dbReference type="InterPro" id="IPR000515">
    <property type="entry name" value="MetI-like"/>
</dbReference>
<dbReference type="GO" id="GO:0005886">
    <property type="term" value="C:plasma membrane"/>
    <property type="evidence" value="ECO:0007669"/>
    <property type="project" value="UniProtKB-SubCell"/>
</dbReference>
<evidence type="ECO:0000259" key="8">
    <source>
        <dbReference type="PROSITE" id="PS50928"/>
    </source>
</evidence>
<feature type="domain" description="ABC transmembrane type-1" evidence="8">
    <location>
        <begin position="71"/>
        <end position="262"/>
    </location>
</feature>
<dbReference type="HOGENOM" id="CLU_016047_1_2_12"/>
<dbReference type="PROSITE" id="PS50928">
    <property type="entry name" value="ABC_TM1"/>
    <property type="match status" value="1"/>
</dbReference>
<evidence type="ECO:0000256" key="1">
    <source>
        <dbReference type="ARBA" id="ARBA00004651"/>
    </source>
</evidence>
<comment type="similarity">
    <text evidence="7">Belongs to the binding-protein-dependent transport system permease family.</text>
</comment>
<proteinExistence type="inferred from homology"/>
<feature type="transmembrane region" description="Helical" evidence="7">
    <location>
        <begin position="241"/>
        <end position="262"/>
    </location>
</feature>
<name>F5YCB8_LEAAZ</name>
<reference evidence="10" key="1">
    <citation type="submission" date="2009-12" db="EMBL/GenBank/DDBJ databases">
        <title>Complete sequence of Treponema azotonutricium strain ZAS-9.</title>
        <authorList>
            <person name="Tetu S.G."/>
            <person name="Matson E."/>
            <person name="Ren Q."/>
            <person name="Seshadri R."/>
            <person name="Elbourne L."/>
            <person name="Hassan K.A."/>
            <person name="Durkin A."/>
            <person name="Radune D."/>
            <person name="Mohamoud Y."/>
            <person name="Shay R."/>
            <person name="Jin S."/>
            <person name="Zhang X."/>
            <person name="Lucey K."/>
            <person name="Ballor N.R."/>
            <person name="Ottesen E."/>
            <person name="Rosenthal R."/>
            <person name="Allen A."/>
            <person name="Leadbetter J.R."/>
            <person name="Paulsen I.T."/>
        </authorList>
    </citation>
    <scope>NUCLEOTIDE SEQUENCE [LARGE SCALE GENOMIC DNA]</scope>
    <source>
        <strain evidence="10">ATCC BAA-888 / DSM 13862 / ZAS-9</strain>
    </source>
</reference>
<keyword evidence="6 7" id="KW-0472">Membrane</keyword>
<protein>
    <submittedName>
        <fullName evidence="9">YurM</fullName>
    </submittedName>
</protein>
<evidence type="ECO:0000256" key="2">
    <source>
        <dbReference type="ARBA" id="ARBA00022448"/>
    </source>
</evidence>
<reference evidence="9 10" key="2">
    <citation type="journal article" date="2011" name="ISME J.">
        <title>RNA-seq reveals cooperative metabolic interactions between two termite-gut spirochete species in co-culture.</title>
        <authorList>
            <person name="Rosenthal A.Z."/>
            <person name="Matson E.G."/>
            <person name="Eldar A."/>
            <person name="Leadbetter J.R."/>
        </authorList>
    </citation>
    <scope>NUCLEOTIDE SEQUENCE [LARGE SCALE GENOMIC DNA]</scope>
    <source>
        <strain evidence="10">ATCC BAA-888 / DSM 13862 / ZAS-9</strain>
    </source>
</reference>
<dbReference type="InterPro" id="IPR050901">
    <property type="entry name" value="BP-dep_ABC_trans_perm"/>
</dbReference>
<evidence type="ECO:0000313" key="9">
    <source>
        <dbReference type="EMBL" id="AEF83072.1"/>
    </source>
</evidence>
<keyword evidence="4 7" id="KW-0812">Transmembrane</keyword>
<dbReference type="Pfam" id="PF00528">
    <property type="entry name" value="BPD_transp_1"/>
    <property type="match status" value="1"/>
</dbReference>
<dbReference type="Proteomes" id="UP000009222">
    <property type="component" value="Chromosome"/>
</dbReference>
<evidence type="ECO:0000256" key="6">
    <source>
        <dbReference type="ARBA" id="ARBA00023136"/>
    </source>
</evidence>
<dbReference type="KEGG" id="taz:TREAZ_2895"/>
<keyword evidence="3" id="KW-1003">Cell membrane</keyword>